<evidence type="ECO:0000256" key="14">
    <source>
        <dbReference type="SAM" id="SignalP"/>
    </source>
</evidence>
<comment type="similarity">
    <text evidence="4">Belongs to the glycosyltransferase 8 family.</text>
</comment>
<evidence type="ECO:0000259" key="17">
    <source>
        <dbReference type="Pfam" id="PF18402"/>
    </source>
</evidence>
<dbReference type="GO" id="GO:0003980">
    <property type="term" value="F:UDP-glucose:glycoprotein glucosyltransferase activity"/>
    <property type="evidence" value="ECO:0007669"/>
    <property type="project" value="InterPro"/>
</dbReference>
<sequence length="1432" mass="163691">MRTIIVLSLFLLSIRYVRSFHFLLHSEFIGEDGNEKFWQFADTVKELTVYKQGESVRSYYNLIIKKAGQFLTDLQVNLLKFALALRSYSPAVHASQQIASDEPPPEACPAFVSIHGQHSCSTKDIKKLLKAAAGRPKPYLYKNDHRYPGVIKTDVPVVILYAEIGTKKFSSFHKVLSEKAEEGTLVYVLRHFVAPQKMLLSGYGVELAVKSTEYKAVDDTKVKGRQLNKTLDDDNDEKQKEIILRKHLLESTNDMAPLKVWEMQDLSFQAAARIMSVPKFDALKLMRELSQNFPSKARSLTRVAVKQEMRKEIEENQKHLSETIGVHPGDGELFINGLHIDLDIHNPFSILDILRGEARVLEGLHNLGIKGEQQGKLLRLPVNAVDDNYALDIRHPAIMWINDIENDSMYRSWPTGVQELLRATFPGVIRQIRRNFFNLVLFLDPAQEESVELVKLADLFYKHKIPLRIGFVFVVNTKDDIDGFSDAGVGFYRLLNYIADEYDLSQTLLDQMSHKVDVGETLSVDTLSAYVKRKFPKANAKRILGVDSEYDDKRKDGALFYKKSGLHALPLALFNGVPLSPDEMEPDELETIILQRIMDATTTFQRAVFMGQLSESSDVVDYLMEQPNVVPRINPLILSTDRKYLDFTATPGDLCYSSHHPILIHYPHSPDVFTFSLLYHFYRGVRVGVIDNPNGKPSEDNTVLYRAIWASFLTQKNKAAIEFVQKLLKEESSQLLQHGTKMKELLMQGMDVDGFEKKFNTLEVDFIHSQQLFCRDVLKMSPGQRAVISNGRILGPFEEQEEFTVDDFHLLEKITLSGSTEKVKANIKQMGMKPKHASDLVMKVDALLTAAPKGEVRRDVSFIKDTHSVLRLSPRENEVFYDVVAIVDPLTREAQKMSTLLIVLSQVVNVRLQVFMNCKAKLSEMPLKSFYRFVLESDVTFQANETVSPGPVARFIELPESPLLTLNMITPEGWMVQAVRSPHDLDNIHLQEVNGVVTAEYELEYLLLEGHCFDLSTGQPPRGLQFTLGMSRDPLMYDTIVMANLGYFQLKANPGAWILRLRKGRSEDIYQIVTHDGTDSPADAGDVIVVLNSFHSKIIKVRVQKKADKMNEDLLSETSESKGIWDSIKDDGEKKKEDVLNIFSVASGHLYERFLRIMMLSVLRHTKTPIKFWFLKNYLSPSFKETISHMAESFGFQYELVQYKWPRWLHQQTEKQRIIWGYKILFLDVLFPLAIDKIIFVDADQIVRADLKELRDLDLEGAPYGYTPFCDSRREMEGYRFWKTGYWASHLGHRKYHISALYVVDLKKFRKIAAGDRLRGQYQALSQDPNSLSNLDQDLPNNMIHQVAIKSLPQEWLWCETWCDDASKVTAKTIDLCNNPKTKEPKLTAAARIVPEWVEYDNEIKQLLSRVQEQGDTAKRKQTPSPSQHKKG</sequence>
<evidence type="ECO:0000256" key="3">
    <source>
        <dbReference type="ARBA" id="ARBA00004922"/>
    </source>
</evidence>
<evidence type="ECO:0000256" key="11">
    <source>
        <dbReference type="ARBA" id="ARBA00048456"/>
    </source>
</evidence>
<evidence type="ECO:0000256" key="13">
    <source>
        <dbReference type="SAM" id="MobiDB-lite"/>
    </source>
</evidence>
<dbReference type="PANTHER" id="PTHR11226">
    <property type="entry name" value="UDP-GLUCOSE GLYCOPROTEIN:GLUCOSYLTRANSFERASE"/>
    <property type="match status" value="1"/>
</dbReference>
<evidence type="ECO:0000256" key="5">
    <source>
        <dbReference type="ARBA" id="ARBA00022676"/>
    </source>
</evidence>
<feature type="domain" description="UGGT thioredoxin-like" evidence="17">
    <location>
        <begin position="392"/>
        <end position="637"/>
    </location>
</feature>
<feature type="chain" id="PRO_5031403207" description="UDP-glucose ceramide glucosyltransferase-like 1" evidence="14">
    <location>
        <begin position="20"/>
        <end position="1432"/>
    </location>
</feature>
<keyword evidence="7 14" id="KW-0732">Signal</keyword>
<evidence type="ECO:0000256" key="10">
    <source>
        <dbReference type="ARBA" id="ARBA00045874"/>
    </source>
</evidence>
<dbReference type="GO" id="GO:0051082">
    <property type="term" value="F:unfolded protein binding"/>
    <property type="evidence" value="ECO:0007669"/>
    <property type="project" value="TreeGrafter"/>
</dbReference>
<feature type="domain" description="Glucosyltransferase 24 catalytic" evidence="19">
    <location>
        <begin position="1140"/>
        <end position="1407"/>
    </location>
</feature>
<evidence type="ECO:0000259" key="15">
    <source>
        <dbReference type="Pfam" id="PF18400"/>
    </source>
</evidence>
<dbReference type="InterPro" id="IPR040692">
    <property type="entry name" value="UGGT_TRXL_3"/>
</dbReference>
<dbReference type="FunFam" id="3.90.550.10:FF:000004">
    <property type="entry name" value="UDP-glucose glycoprotein glucosyltransferase 1"/>
    <property type="match status" value="1"/>
</dbReference>
<name>A0A7N8XTI0_9TELE</name>
<dbReference type="PANTHER" id="PTHR11226:SF1">
    <property type="entry name" value="UDP-GLUCOSE:GLYCOPROTEIN GLUCOSYLTRANSFERASE 2"/>
    <property type="match status" value="1"/>
</dbReference>
<dbReference type="GO" id="GO:0036503">
    <property type="term" value="P:ERAD pathway"/>
    <property type="evidence" value="ECO:0007669"/>
    <property type="project" value="TreeGrafter"/>
</dbReference>
<feature type="domain" description="UGGT thioredoxin-like" evidence="15">
    <location>
        <begin position="25"/>
        <end position="195"/>
    </location>
</feature>
<dbReference type="Pfam" id="PF18403">
    <property type="entry name" value="Thioredoxin_15"/>
    <property type="match status" value="1"/>
</dbReference>
<evidence type="ECO:0000256" key="9">
    <source>
        <dbReference type="ARBA" id="ARBA00023180"/>
    </source>
</evidence>
<keyword evidence="8" id="KW-0256">Endoplasmic reticulum</keyword>
<accession>A0A7N8XTI0</accession>
<evidence type="ECO:0000256" key="6">
    <source>
        <dbReference type="ARBA" id="ARBA00022679"/>
    </source>
</evidence>
<dbReference type="GO" id="GO:0018279">
    <property type="term" value="P:protein N-linked glycosylation via asparagine"/>
    <property type="evidence" value="ECO:0007669"/>
    <property type="project" value="TreeGrafter"/>
</dbReference>
<dbReference type="InterPro" id="IPR040525">
    <property type="entry name" value="UGGT_TRXL_4"/>
</dbReference>
<dbReference type="Pfam" id="PF18404">
    <property type="entry name" value="Glyco_transf_24"/>
    <property type="match status" value="1"/>
</dbReference>
<proteinExistence type="inferred from homology"/>
<comment type="pathway">
    <text evidence="3">Protein modification; protein glycosylation.</text>
</comment>
<dbReference type="Pfam" id="PF18400">
    <property type="entry name" value="Thioredoxin_12"/>
    <property type="match status" value="1"/>
</dbReference>
<dbReference type="Gene3D" id="3.90.550.10">
    <property type="entry name" value="Spore Coat Polysaccharide Biosynthesis Protein SpsA, Chain A"/>
    <property type="match status" value="1"/>
</dbReference>
<reference evidence="20" key="2">
    <citation type="submission" date="2025-09" db="UniProtKB">
        <authorList>
            <consortium name="Ensembl"/>
        </authorList>
    </citation>
    <scope>IDENTIFICATION</scope>
</reference>
<dbReference type="Pfam" id="PF18402">
    <property type="entry name" value="Thioredoxin_14"/>
    <property type="match status" value="1"/>
</dbReference>
<feature type="signal peptide" evidence="14">
    <location>
        <begin position="1"/>
        <end position="19"/>
    </location>
</feature>
<evidence type="ECO:0000256" key="1">
    <source>
        <dbReference type="ARBA" id="ARBA00001913"/>
    </source>
</evidence>
<dbReference type="InterPro" id="IPR040497">
    <property type="entry name" value="Glyco_transf_24"/>
</dbReference>
<reference evidence="20" key="1">
    <citation type="submission" date="2025-08" db="UniProtKB">
        <authorList>
            <consortium name="Ensembl"/>
        </authorList>
    </citation>
    <scope>IDENTIFICATION</scope>
</reference>
<evidence type="ECO:0000256" key="2">
    <source>
        <dbReference type="ARBA" id="ARBA00004319"/>
    </source>
</evidence>
<evidence type="ECO:0000259" key="19">
    <source>
        <dbReference type="Pfam" id="PF18404"/>
    </source>
</evidence>
<keyword evidence="21" id="KW-1185">Reference proteome</keyword>
<organism evidence="20 21">
    <name type="scientific">Mastacembelus armatus</name>
    <name type="common">zig-zag eel</name>
    <dbReference type="NCBI Taxonomy" id="205130"/>
    <lineage>
        <taxon>Eukaryota</taxon>
        <taxon>Metazoa</taxon>
        <taxon>Chordata</taxon>
        <taxon>Craniata</taxon>
        <taxon>Vertebrata</taxon>
        <taxon>Euteleostomi</taxon>
        <taxon>Actinopterygii</taxon>
        <taxon>Neopterygii</taxon>
        <taxon>Teleostei</taxon>
        <taxon>Neoteleostei</taxon>
        <taxon>Acanthomorphata</taxon>
        <taxon>Anabantaria</taxon>
        <taxon>Synbranchiformes</taxon>
        <taxon>Mastacembelidae</taxon>
        <taxon>Mastacembelus</taxon>
    </lineage>
</organism>
<dbReference type="Ensembl" id="ENSMAMT00000065302.1">
    <property type="protein sequence ID" value="ENSMAMP00000054449.1"/>
    <property type="gene ID" value="ENSMAMG00000012582.2"/>
</dbReference>
<evidence type="ECO:0000259" key="16">
    <source>
        <dbReference type="Pfam" id="PF18401"/>
    </source>
</evidence>
<feature type="region of interest" description="Disordered" evidence="13">
    <location>
        <begin position="1410"/>
        <end position="1432"/>
    </location>
</feature>
<feature type="compositionally biased region" description="Polar residues" evidence="13">
    <location>
        <begin position="1423"/>
        <end position="1432"/>
    </location>
</feature>
<evidence type="ECO:0000313" key="21">
    <source>
        <dbReference type="Proteomes" id="UP000261640"/>
    </source>
</evidence>
<evidence type="ECO:0000313" key="20">
    <source>
        <dbReference type="Ensembl" id="ENSMAMP00000054449.1"/>
    </source>
</evidence>
<dbReference type="GeneTree" id="ENSGT00390000004600"/>
<comment type="subcellular location">
    <subcellularLocation>
        <location evidence="2">Endoplasmic reticulum lumen</location>
    </subcellularLocation>
</comment>
<evidence type="ECO:0000256" key="7">
    <source>
        <dbReference type="ARBA" id="ARBA00022729"/>
    </source>
</evidence>
<feature type="domain" description="UDP-glucose:glycoprotein glucosyltransferase thioredoxin-like" evidence="18">
    <location>
        <begin position="684"/>
        <end position="848"/>
    </location>
</feature>
<keyword evidence="9" id="KW-0325">Glycoprotein</keyword>
<evidence type="ECO:0000256" key="4">
    <source>
        <dbReference type="ARBA" id="ARBA00006351"/>
    </source>
</evidence>
<dbReference type="InterPro" id="IPR009448">
    <property type="entry name" value="UDP-g_GGtrans"/>
</dbReference>
<dbReference type="UniPathway" id="UPA00378"/>
<dbReference type="SUPFAM" id="SSF53448">
    <property type="entry name" value="Nucleotide-diphospho-sugar transferases"/>
    <property type="match status" value="1"/>
</dbReference>
<evidence type="ECO:0000256" key="12">
    <source>
        <dbReference type="ARBA" id="ARBA00081614"/>
    </source>
</evidence>
<dbReference type="Pfam" id="PF06427">
    <property type="entry name" value="UDP-g_GGTase"/>
    <property type="match status" value="1"/>
</dbReference>
<dbReference type="InterPro" id="IPR040694">
    <property type="entry name" value="UGGT_TRXL_2"/>
</dbReference>
<dbReference type="Pfam" id="PF18401">
    <property type="entry name" value="Thioredoxin_13"/>
    <property type="match status" value="1"/>
</dbReference>
<comment type="function">
    <text evidence="10">Recognizes glycoproteins with minor folding defects. Reglucosylates single N-glycans near the misfolded part of the protein, thus providing quality control for protein folding in the endoplasmic reticulum. Reglucosylated proteins are recognized by calreticulin for recycling to the endoplasmic reticulum and refolding or degradation.</text>
</comment>
<keyword evidence="6" id="KW-0808">Transferase</keyword>
<dbReference type="InterPro" id="IPR040693">
    <property type="entry name" value="UGGT_TRXL_1"/>
</dbReference>
<comment type="catalytic activity">
    <reaction evidence="11">
        <text>N(4)-(alpha-D-Man-(1-&gt;2)-alpha-D-Man-(1-&gt;2)-alpha-D-Man-(1-&gt;3)-[alpha-D-Man-(1-&gt;2)-alpha-D-Man-(1-&gt;3)-[alpha-D-Man-(1-&gt;2)-alpha-D-Man-(1-&gt;6)]-alpha-D-Man-(1-&gt;6)]-beta-D-Man-(1-&gt;4)-beta-D-GlcNAc-(1-&gt;4)-beta-D-GlcNAc)-L-asparaginyl-[protein] (N-glucan mannose isomer 9A1,2,3B1,2,3) + UDP-alpha-D-glucose = N(4)-(alpha-D-Glc-(1-&gt;3)-alpha-D-Man-(1-&gt;2)-alpha-D-Man-(1-&gt;2)-alpha-D-Man-(1-&gt;3)-[alpha-D-Man-(1-&gt;2)-alpha-D-Man-(1-&gt;3)-[alpha-D-Man-(1-&gt;2)-alpha-D-Man-(1-&gt;6)]-alpha-D-Man-(1-&gt;6)]-beta-D-Man-(1-&gt;4)-beta-D-GlcNAc-(1-&gt;4)-beta-D-GlcNAc)-L-asparaginyl-[protein] + UDP + H(+)</text>
        <dbReference type="Rhea" id="RHEA:61304"/>
        <dbReference type="Rhea" id="RHEA-COMP:14356"/>
        <dbReference type="Rhea" id="RHEA-COMP:14357"/>
        <dbReference type="ChEBI" id="CHEBI:15378"/>
        <dbReference type="ChEBI" id="CHEBI:58223"/>
        <dbReference type="ChEBI" id="CHEBI:58885"/>
        <dbReference type="ChEBI" id="CHEBI:59080"/>
        <dbReference type="ChEBI" id="CHEBI:139493"/>
    </reaction>
</comment>
<feature type="domain" description="UGGT thioredoxin-like" evidence="16">
    <location>
        <begin position="251"/>
        <end position="379"/>
    </location>
</feature>
<keyword evidence="5" id="KW-0328">Glycosyltransferase</keyword>
<protein>
    <recommendedName>
        <fullName evidence="12">UDP-glucose ceramide glucosyltransferase-like 1</fullName>
    </recommendedName>
</protein>
<comment type="cofactor">
    <cofactor evidence="1">
        <name>Ca(2+)</name>
        <dbReference type="ChEBI" id="CHEBI:29108"/>
    </cofactor>
</comment>
<dbReference type="CDD" id="cd06432">
    <property type="entry name" value="GT8_HUGT1_C_like"/>
    <property type="match status" value="1"/>
</dbReference>
<dbReference type="Proteomes" id="UP000261640">
    <property type="component" value="Unplaced"/>
</dbReference>
<dbReference type="InterPro" id="IPR029044">
    <property type="entry name" value="Nucleotide-diphossugar_trans"/>
</dbReference>
<evidence type="ECO:0000259" key="18">
    <source>
        <dbReference type="Pfam" id="PF18403"/>
    </source>
</evidence>
<dbReference type="GO" id="GO:0005788">
    <property type="term" value="C:endoplasmic reticulum lumen"/>
    <property type="evidence" value="ECO:0007669"/>
    <property type="project" value="UniProtKB-SubCell"/>
</dbReference>
<evidence type="ECO:0000256" key="8">
    <source>
        <dbReference type="ARBA" id="ARBA00022824"/>
    </source>
</evidence>